<keyword evidence="5" id="KW-0812">Transmembrane</keyword>
<keyword evidence="1 3" id="KW-0547">Nucleotide-binding</keyword>
<keyword evidence="5" id="KW-1133">Transmembrane helix</keyword>
<evidence type="ECO:0000256" key="2">
    <source>
        <dbReference type="ARBA" id="ARBA00022840"/>
    </source>
</evidence>
<dbReference type="AlphaFoldDB" id="W9WN80"/>
<evidence type="ECO:0000313" key="9">
    <source>
        <dbReference type="Proteomes" id="UP000019471"/>
    </source>
</evidence>
<dbReference type="GO" id="GO:0035556">
    <property type="term" value="P:intracellular signal transduction"/>
    <property type="evidence" value="ECO:0007669"/>
    <property type="project" value="TreeGrafter"/>
</dbReference>
<feature type="domain" description="Protein kinase" evidence="7">
    <location>
        <begin position="52"/>
        <end position="348"/>
    </location>
</feature>
<dbReference type="InterPro" id="IPR008271">
    <property type="entry name" value="Ser/Thr_kinase_AS"/>
</dbReference>
<dbReference type="PROSITE" id="PS50011">
    <property type="entry name" value="PROTEIN_KINASE_DOM"/>
    <property type="match status" value="1"/>
</dbReference>
<dbReference type="Pfam" id="PF00069">
    <property type="entry name" value="Pkinase"/>
    <property type="match status" value="1"/>
</dbReference>
<dbReference type="GO" id="GO:0005737">
    <property type="term" value="C:cytoplasm"/>
    <property type="evidence" value="ECO:0007669"/>
    <property type="project" value="TreeGrafter"/>
</dbReference>
<evidence type="ECO:0000256" key="1">
    <source>
        <dbReference type="ARBA" id="ARBA00022741"/>
    </source>
</evidence>
<keyword evidence="8" id="KW-0808">Transferase</keyword>
<comment type="similarity">
    <text evidence="4">Belongs to the protein kinase superfamily.</text>
</comment>
<dbReference type="SMART" id="SM00220">
    <property type="entry name" value="S_TKc"/>
    <property type="match status" value="1"/>
</dbReference>
<dbReference type="RefSeq" id="XP_007749383.1">
    <property type="nucleotide sequence ID" value="XM_007751193.1"/>
</dbReference>
<keyword evidence="9" id="KW-1185">Reference proteome</keyword>
<dbReference type="STRING" id="1182543.W9WN80"/>
<name>W9WN80_9EURO</name>
<feature type="transmembrane region" description="Helical" evidence="5">
    <location>
        <begin position="243"/>
        <end position="263"/>
    </location>
</feature>
<dbReference type="InterPro" id="IPR000719">
    <property type="entry name" value="Prot_kinase_dom"/>
</dbReference>
<dbReference type="PROSITE" id="PS00108">
    <property type="entry name" value="PROTEIN_KINASE_ST"/>
    <property type="match status" value="1"/>
</dbReference>
<dbReference type="InterPro" id="IPR017441">
    <property type="entry name" value="Protein_kinase_ATP_BS"/>
</dbReference>
<keyword evidence="5" id="KW-0472">Membrane</keyword>
<keyword evidence="8" id="KW-0418">Kinase</keyword>
<reference evidence="8 9" key="1">
    <citation type="submission" date="2013-03" db="EMBL/GenBank/DDBJ databases">
        <title>The Genome Sequence of Cladophialophora psammophila CBS 110553.</title>
        <authorList>
            <consortium name="The Broad Institute Genomics Platform"/>
            <person name="Cuomo C."/>
            <person name="de Hoog S."/>
            <person name="Gorbushina A."/>
            <person name="Walker B."/>
            <person name="Young S.K."/>
            <person name="Zeng Q."/>
            <person name="Gargeya S."/>
            <person name="Fitzgerald M."/>
            <person name="Haas B."/>
            <person name="Abouelleil A."/>
            <person name="Allen A.W."/>
            <person name="Alvarado L."/>
            <person name="Arachchi H.M."/>
            <person name="Berlin A.M."/>
            <person name="Chapman S.B."/>
            <person name="Gainer-Dewar J."/>
            <person name="Goldberg J."/>
            <person name="Griggs A."/>
            <person name="Gujja S."/>
            <person name="Hansen M."/>
            <person name="Howarth C."/>
            <person name="Imamovic A."/>
            <person name="Ireland A."/>
            <person name="Larimer J."/>
            <person name="McCowan C."/>
            <person name="Murphy C."/>
            <person name="Pearson M."/>
            <person name="Poon T.W."/>
            <person name="Priest M."/>
            <person name="Roberts A."/>
            <person name="Saif S."/>
            <person name="Shea T."/>
            <person name="Sisk P."/>
            <person name="Sykes S."/>
            <person name="Wortman J."/>
            <person name="Nusbaum C."/>
            <person name="Birren B."/>
        </authorList>
    </citation>
    <scope>NUCLEOTIDE SEQUENCE [LARGE SCALE GENOMIC DNA]</scope>
    <source>
        <strain evidence="8 9">CBS 110553</strain>
    </source>
</reference>
<evidence type="ECO:0000259" key="7">
    <source>
        <dbReference type="PROSITE" id="PS50011"/>
    </source>
</evidence>
<dbReference type="PANTHER" id="PTHR24346">
    <property type="entry name" value="MAP/MICROTUBULE AFFINITY-REGULATING KINASE"/>
    <property type="match status" value="1"/>
</dbReference>
<feature type="binding site" evidence="3">
    <location>
        <position position="81"/>
    </location>
    <ligand>
        <name>ATP</name>
        <dbReference type="ChEBI" id="CHEBI:30616"/>
    </ligand>
</feature>
<feature type="chain" id="PRO_5004934495" evidence="6">
    <location>
        <begin position="25"/>
        <end position="367"/>
    </location>
</feature>
<evidence type="ECO:0000256" key="6">
    <source>
        <dbReference type="SAM" id="SignalP"/>
    </source>
</evidence>
<dbReference type="OrthoDB" id="4062651at2759"/>
<keyword evidence="4" id="KW-0723">Serine/threonine-protein kinase</keyword>
<feature type="signal peptide" evidence="6">
    <location>
        <begin position="1"/>
        <end position="24"/>
    </location>
</feature>
<dbReference type="HOGENOM" id="CLU_000288_63_0_1"/>
<comment type="caution">
    <text evidence="8">The sequence shown here is derived from an EMBL/GenBank/DDBJ whole genome shotgun (WGS) entry which is preliminary data.</text>
</comment>
<dbReference type="EMBL" id="AMGX01000020">
    <property type="protein sequence ID" value="EXJ66465.1"/>
    <property type="molecule type" value="Genomic_DNA"/>
</dbReference>
<dbReference type="PROSITE" id="PS00107">
    <property type="entry name" value="PROTEIN_KINASE_ATP"/>
    <property type="match status" value="1"/>
</dbReference>
<dbReference type="GO" id="GO:0005524">
    <property type="term" value="F:ATP binding"/>
    <property type="evidence" value="ECO:0007669"/>
    <property type="project" value="UniProtKB-UniRule"/>
</dbReference>
<dbReference type="GO" id="GO:0004674">
    <property type="term" value="F:protein serine/threonine kinase activity"/>
    <property type="evidence" value="ECO:0007669"/>
    <property type="project" value="UniProtKB-KW"/>
</dbReference>
<dbReference type="Gene3D" id="1.10.510.10">
    <property type="entry name" value="Transferase(Phosphotransferase) domain 1"/>
    <property type="match status" value="1"/>
</dbReference>
<protein>
    <submittedName>
        <fullName evidence="8">HAL protein kinase</fullName>
    </submittedName>
</protein>
<proteinExistence type="inferred from homology"/>
<organism evidence="8 9">
    <name type="scientific">Cladophialophora psammophila CBS 110553</name>
    <dbReference type="NCBI Taxonomy" id="1182543"/>
    <lineage>
        <taxon>Eukaryota</taxon>
        <taxon>Fungi</taxon>
        <taxon>Dikarya</taxon>
        <taxon>Ascomycota</taxon>
        <taxon>Pezizomycotina</taxon>
        <taxon>Eurotiomycetes</taxon>
        <taxon>Chaetothyriomycetidae</taxon>
        <taxon>Chaetothyriales</taxon>
        <taxon>Herpotrichiellaceae</taxon>
        <taxon>Cladophialophora</taxon>
    </lineage>
</organism>
<keyword evidence="2 3" id="KW-0067">ATP-binding</keyword>
<sequence>MNGKFRIALCLVLVLVNVVCYSAAAPAPAQCWLNYSRIHYTTIPHDLESGYGAIVKELGAGTTGSVFLLLRHIDNATVAVKRFHNAAADQDDVFAQRVKLEYHLGTLLNGHSGIAESFELLLETRSSTWFLVTEFCPRSLAKERLSTSLESLTKTFRGILEAVEHMHSRSISHGDLKLENVLLTADGRPKLIDFGAATFSQCPTETPGSANSVNVVPGDYGTTAYMPPDIFTQLEFDKEKADVWALGILFYAMIIGSVPWSAASINDPRYQAYVTPGPLEDSVKSGHCPSSEKSTINFETCSTGAFHMLQKLPSDSRDMIASMLVPEPLDRPSLQTLLSSIPQTRRFWPVLSNCEIEVSELRKQTFG</sequence>
<evidence type="ECO:0000256" key="5">
    <source>
        <dbReference type="SAM" id="Phobius"/>
    </source>
</evidence>
<dbReference type="Proteomes" id="UP000019471">
    <property type="component" value="Unassembled WGS sequence"/>
</dbReference>
<evidence type="ECO:0000256" key="3">
    <source>
        <dbReference type="PROSITE-ProRule" id="PRU10141"/>
    </source>
</evidence>
<evidence type="ECO:0000256" key="4">
    <source>
        <dbReference type="RuleBase" id="RU000304"/>
    </source>
</evidence>
<keyword evidence="6" id="KW-0732">Signal</keyword>
<accession>W9WN80</accession>
<dbReference type="SUPFAM" id="SSF56112">
    <property type="entry name" value="Protein kinase-like (PK-like)"/>
    <property type="match status" value="1"/>
</dbReference>
<evidence type="ECO:0000313" key="8">
    <source>
        <dbReference type="EMBL" id="EXJ66465.1"/>
    </source>
</evidence>
<dbReference type="GeneID" id="19195310"/>
<dbReference type="eggNOG" id="KOG0590">
    <property type="taxonomic scope" value="Eukaryota"/>
</dbReference>
<gene>
    <name evidence="8" type="ORF">A1O5_10617</name>
</gene>
<dbReference type="PANTHER" id="PTHR24346:SF30">
    <property type="entry name" value="MATERNAL EMBRYONIC LEUCINE ZIPPER KINASE"/>
    <property type="match status" value="1"/>
</dbReference>
<dbReference type="InterPro" id="IPR011009">
    <property type="entry name" value="Kinase-like_dom_sf"/>
</dbReference>